<organism evidence="11 12">
    <name type="scientific">Nakamurella flavida</name>
    <dbReference type="NCBI Taxonomy" id="363630"/>
    <lineage>
        <taxon>Bacteria</taxon>
        <taxon>Bacillati</taxon>
        <taxon>Actinomycetota</taxon>
        <taxon>Actinomycetes</taxon>
        <taxon>Nakamurellales</taxon>
        <taxon>Nakamurellaceae</taxon>
        <taxon>Nakamurella</taxon>
    </lineage>
</organism>
<evidence type="ECO:0000256" key="8">
    <source>
        <dbReference type="ARBA" id="ARBA00023264"/>
    </source>
</evidence>
<dbReference type="GO" id="GO:0016301">
    <property type="term" value="F:kinase activity"/>
    <property type="evidence" value="ECO:0007669"/>
    <property type="project" value="UniProtKB-KW"/>
</dbReference>
<dbReference type="InterPro" id="IPR045540">
    <property type="entry name" value="YegS/DAGK_C"/>
</dbReference>
<evidence type="ECO:0000259" key="10">
    <source>
        <dbReference type="PROSITE" id="PS50146"/>
    </source>
</evidence>
<sequence>MRAAMTQHDTVSPGDRQRRESGPLRCTVIVNPVRVTDIDERRAVVDAELAAAGWPAAHWVETTESDPGAGQARQAVADGYDVVFACGGDGTVRSCVEGLAGSDAALAVLPAGTGNLLAANLSLPDDPAEGVRLAVERGRRRMDVGEVDGQVFAVMAGMGFDAQLLDSASTKLKSVIGSPAYVVSALKHLRDRSMQVEIRIDDDAPMRRSARSVLVGNVGRLQGGVRLLPDAEPDNGQLEVAILAPRNLAHWVALAWGVLRRRKRVPNMEVLRGRHIVVTSERSEPREMDGDVIEPGRVLDVRVRPGALWLCVPQPDRTPDMAQRA</sequence>
<evidence type="ECO:0000313" key="12">
    <source>
        <dbReference type="Proteomes" id="UP000663801"/>
    </source>
</evidence>
<evidence type="ECO:0000256" key="9">
    <source>
        <dbReference type="SAM" id="MobiDB-lite"/>
    </source>
</evidence>
<keyword evidence="7" id="KW-0594">Phospholipid biosynthesis</keyword>
<dbReference type="Pfam" id="PF00781">
    <property type="entry name" value="DAGK_cat"/>
    <property type="match status" value="1"/>
</dbReference>
<evidence type="ECO:0000313" key="11">
    <source>
        <dbReference type="EMBL" id="MBM9475223.1"/>
    </source>
</evidence>
<dbReference type="GO" id="GO:0005524">
    <property type="term" value="F:ATP binding"/>
    <property type="evidence" value="ECO:0007669"/>
    <property type="project" value="UniProtKB-KW"/>
</dbReference>
<dbReference type="PROSITE" id="PS50146">
    <property type="entry name" value="DAGK"/>
    <property type="match status" value="1"/>
</dbReference>
<keyword evidence="8" id="KW-1208">Phospholipid metabolism</keyword>
<keyword evidence="6" id="KW-0067">ATP-binding</keyword>
<accession>A0A938YLH7</accession>
<comment type="caution">
    <text evidence="11">The sequence shown here is derived from an EMBL/GenBank/DDBJ whole genome shotgun (WGS) entry which is preliminary data.</text>
</comment>
<dbReference type="PANTHER" id="PTHR12358:SF106">
    <property type="entry name" value="LIPID KINASE YEGS"/>
    <property type="match status" value="1"/>
</dbReference>
<proteinExistence type="inferred from homology"/>
<dbReference type="Gene3D" id="2.60.200.40">
    <property type="match status" value="1"/>
</dbReference>
<keyword evidence="5" id="KW-0418">Kinase</keyword>
<feature type="region of interest" description="Disordered" evidence="9">
    <location>
        <begin position="1"/>
        <end position="23"/>
    </location>
</feature>
<dbReference type="InterPro" id="IPR017438">
    <property type="entry name" value="ATP-NAD_kinase_N"/>
</dbReference>
<dbReference type="AlphaFoldDB" id="A0A938YLH7"/>
<evidence type="ECO:0000256" key="3">
    <source>
        <dbReference type="ARBA" id="ARBA00022679"/>
    </source>
</evidence>
<dbReference type="Pfam" id="PF19279">
    <property type="entry name" value="YegS_C"/>
    <property type="match status" value="1"/>
</dbReference>
<reference evidence="11" key="1">
    <citation type="submission" date="2021-01" db="EMBL/GenBank/DDBJ databases">
        <title>KCTC 19127 draft genome.</title>
        <authorList>
            <person name="An D."/>
        </authorList>
    </citation>
    <scope>NUCLEOTIDE SEQUENCE</scope>
    <source>
        <strain evidence="11">KCTC 19127</strain>
    </source>
</reference>
<keyword evidence="4" id="KW-0547">Nucleotide-binding</keyword>
<dbReference type="GO" id="GO:0008654">
    <property type="term" value="P:phospholipid biosynthetic process"/>
    <property type="evidence" value="ECO:0007669"/>
    <property type="project" value="UniProtKB-KW"/>
</dbReference>
<keyword evidence="12" id="KW-1185">Reference proteome</keyword>
<dbReference type="SUPFAM" id="SSF111331">
    <property type="entry name" value="NAD kinase/diacylglycerol kinase-like"/>
    <property type="match status" value="1"/>
</dbReference>
<dbReference type="InterPro" id="IPR050187">
    <property type="entry name" value="Lipid_Phosphate_FormReg"/>
</dbReference>
<evidence type="ECO:0000256" key="5">
    <source>
        <dbReference type="ARBA" id="ARBA00022777"/>
    </source>
</evidence>
<evidence type="ECO:0000256" key="2">
    <source>
        <dbReference type="ARBA" id="ARBA00005983"/>
    </source>
</evidence>
<keyword evidence="7" id="KW-0443">Lipid metabolism</keyword>
<dbReference type="Gene3D" id="3.40.50.10330">
    <property type="entry name" value="Probable inorganic polyphosphate/atp-NAD kinase, domain 1"/>
    <property type="match status" value="1"/>
</dbReference>
<comment type="similarity">
    <text evidence="2">Belongs to the diacylglycerol/lipid kinase family.</text>
</comment>
<dbReference type="InterPro" id="IPR016064">
    <property type="entry name" value="NAD/diacylglycerol_kinase_sf"/>
</dbReference>
<dbReference type="PANTHER" id="PTHR12358">
    <property type="entry name" value="SPHINGOSINE KINASE"/>
    <property type="match status" value="1"/>
</dbReference>
<dbReference type="SMART" id="SM00046">
    <property type="entry name" value="DAGKc"/>
    <property type="match status" value="1"/>
</dbReference>
<dbReference type="EMBL" id="JAERWL010000002">
    <property type="protein sequence ID" value="MBM9475223.1"/>
    <property type="molecule type" value="Genomic_DNA"/>
</dbReference>
<feature type="domain" description="DAGKc" evidence="10">
    <location>
        <begin position="21"/>
        <end position="151"/>
    </location>
</feature>
<evidence type="ECO:0000256" key="1">
    <source>
        <dbReference type="ARBA" id="ARBA00001946"/>
    </source>
</evidence>
<dbReference type="InterPro" id="IPR001206">
    <property type="entry name" value="Diacylglycerol_kinase_cat_dom"/>
</dbReference>
<protein>
    <recommendedName>
        <fullName evidence="10">DAGKc domain-containing protein</fullName>
    </recommendedName>
</protein>
<evidence type="ECO:0000256" key="4">
    <source>
        <dbReference type="ARBA" id="ARBA00022741"/>
    </source>
</evidence>
<evidence type="ECO:0000256" key="6">
    <source>
        <dbReference type="ARBA" id="ARBA00022840"/>
    </source>
</evidence>
<keyword evidence="3" id="KW-0808">Transferase</keyword>
<name>A0A938YLH7_9ACTN</name>
<keyword evidence="7" id="KW-0444">Lipid biosynthesis</keyword>
<comment type="cofactor">
    <cofactor evidence="1">
        <name>Mg(2+)</name>
        <dbReference type="ChEBI" id="CHEBI:18420"/>
    </cofactor>
</comment>
<evidence type="ECO:0000256" key="7">
    <source>
        <dbReference type="ARBA" id="ARBA00023209"/>
    </source>
</evidence>
<dbReference type="Proteomes" id="UP000663801">
    <property type="component" value="Unassembled WGS sequence"/>
</dbReference>
<gene>
    <name evidence="11" type="ORF">JL107_02070</name>
</gene>
<dbReference type="GO" id="GO:0005886">
    <property type="term" value="C:plasma membrane"/>
    <property type="evidence" value="ECO:0007669"/>
    <property type="project" value="TreeGrafter"/>
</dbReference>